<feature type="domain" description="N-acetyltransferase" evidence="1">
    <location>
        <begin position="29"/>
        <end position="245"/>
    </location>
</feature>
<dbReference type="InterPro" id="IPR000182">
    <property type="entry name" value="GNAT_dom"/>
</dbReference>
<protein>
    <submittedName>
        <fullName evidence="2">Acyl-CoA N-acyltransferase</fullName>
    </submittedName>
</protein>
<accession>A0A5C3NH93</accession>
<evidence type="ECO:0000313" key="2">
    <source>
        <dbReference type="EMBL" id="TFK56762.1"/>
    </source>
</evidence>
<dbReference type="InterPro" id="IPR016181">
    <property type="entry name" value="Acyl_CoA_acyltransferase"/>
</dbReference>
<dbReference type="SUPFAM" id="SSF55729">
    <property type="entry name" value="Acyl-CoA N-acyltransferases (Nat)"/>
    <property type="match status" value="1"/>
</dbReference>
<organism evidence="2 3">
    <name type="scientific">Heliocybe sulcata</name>
    <dbReference type="NCBI Taxonomy" id="5364"/>
    <lineage>
        <taxon>Eukaryota</taxon>
        <taxon>Fungi</taxon>
        <taxon>Dikarya</taxon>
        <taxon>Basidiomycota</taxon>
        <taxon>Agaricomycotina</taxon>
        <taxon>Agaricomycetes</taxon>
        <taxon>Gloeophyllales</taxon>
        <taxon>Gloeophyllaceae</taxon>
        <taxon>Heliocybe</taxon>
    </lineage>
</organism>
<dbReference type="PANTHER" id="PTHR43328:SF1">
    <property type="entry name" value="N-ACETYLTRANSFERASE DOMAIN-CONTAINING PROTEIN"/>
    <property type="match status" value="1"/>
</dbReference>
<gene>
    <name evidence="2" type="ORF">OE88DRAFT_54226</name>
</gene>
<sequence length="245" mass="27705">MSLSPLHPLQLNPETGEPYLRLPHPHQSILITPIRPVDADARVEILNDARVYDYLSGIPHPYTREHAQEWTKLVTARSDELLQQLQGPSHDQPKVVDGCPVMTLREVKEDGTDIFIGDVSIARSSFVQIVDPVEKARLRAENAARPNGDPEILYMIGDWLAPSHHGRGIMTAAIQTLVHEWAVPRMGCRKILVSVRKGNVGSRRVFEKLDFEFKGVLEDHQELTAPGRAGGPKWSLEIFEWMYRE</sequence>
<dbReference type="GO" id="GO:0016747">
    <property type="term" value="F:acyltransferase activity, transferring groups other than amino-acyl groups"/>
    <property type="evidence" value="ECO:0007669"/>
    <property type="project" value="InterPro"/>
</dbReference>
<dbReference type="Gene3D" id="3.40.630.30">
    <property type="match status" value="1"/>
</dbReference>
<dbReference type="Pfam" id="PF13302">
    <property type="entry name" value="Acetyltransf_3"/>
    <property type="match status" value="1"/>
</dbReference>
<dbReference type="Proteomes" id="UP000305948">
    <property type="component" value="Unassembled WGS sequence"/>
</dbReference>
<dbReference type="PANTHER" id="PTHR43328">
    <property type="entry name" value="ACETYLTRANSFERASE-RELATED"/>
    <property type="match status" value="1"/>
</dbReference>
<dbReference type="OrthoDB" id="630895at2759"/>
<proteinExistence type="predicted"/>
<dbReference type="STRING" id="5364.A0A5C3NH93"/>
<reference evidence="2 3" key="1">
    <citation type="journal article" date="2019" name="Nat. Ecol. Evol.">
        <title>Megaphylogeny resolves global patterns of mushroom evolution.</title>
        <authorList>
            <person name="Varga T."/>
            <person name="Krizsan K."/>
            <person name="Foldi C."/>
            <person name="Dima B."/>
            <person name="Sanchez-Garcia M."/>
            <person name="Sanchez-Ramirez S."/>
            <person name="Szollosi G.J."/>
            <person name="Szarkandi J.G."/>
            <person name="Papp V."/>
            <person name="Albert L."/>
            <person name="Andreopoulos W."/>
            <person name="Angelini C."/>
            <person name="Antonin V."/>
            <person name="Barry K.W."/>
            <person name="Bougher N.L."/>
            <person name="Buchanan P."/>
            <person name="Buyck B."/>
            <person name="Bense V."/>
            <person name="Catcheside P."/>
            <person name="Chovatia M."/>
            <person name="Cooper J."/>
            <person name="Damon W."/>
            <person name="Desjardin D."/>
            <person name="Finy P."/>
            <person name="Geml J."/>
            <person name="Haridas S."/>
            <person name="Hughes K."/>
            <person name="Justo A."/>
            <person name="Karasinski D."/>
            <person name="Kautmanova I."/>
            <person name="Kiss B."/>
            <person name="Kocsube S."/>
            <person name="Kotiranta H."/>
            <person name="LaButti K.M."/>
            <person name="Lechner B.E."/>
            <person name="Liimatainen K."/>
            <person name="Lipzen A."/>
            <person name="Lukacs Z."/>
            <person name="Mihaltcheva S."/>
            <person name="Morgado L.N."/>
            <person name="Niskanen T."/>
            <person name="Noordeloos M.E."/>
            <person name="Ohm R.A."/>
            <person name="Ortiz-Santana B."/>
            <person name="Ovrebo C."/>
            <person name="Racz N."/>
            <person name="Riley R."/>
            <person name="Savchenko A."/>
            <person name="Shiryaev A."/>
            <person name="Soop K."/>
            <person name="Spirin V."/>
            <person name="Szebenyi C."/>
            <person name="Tomsovsky M."/>
            <person name="Tulloss R.E."/>
            <person name="Uehling J."/>
            <person name="Grigoriev I.V."/>
            <person name="Vagvolgyi C."/>
            <person name="Papp T."/>
            <person name="Martin F.M."/>
            <person name="Miettinen O."/>
            <person name="Hibbett D.S."/>
            <person name="Nagy L.G."/>
        </authorList>
    </citation>
    <scope>NUCLEOTIDE SEQUENCE [LARGE SCALE GENOMIC DNA]</scope>
    <source>
        <strain evidence="2 3">OMC1185</strain>
    </source>
</reference>
<keyword evidence="3" id="KW-1185">Reference proteome</keyword>
<keyword evidence="2" id="KW-0012">Acyltransferase</keyword>
<name>A0A5C3NH93_9AGAM</name>
<keyword evidence="2" id="KW-0808">Transferase</keyword>
<dbReference type="PROSITE" id="PS51186">
    <property type="entry name" value="GNAT"/>
    <property type="match status" value="1"/>
</dbReference>
<dbReference type="EMBL" id="ML213503">
    <property type="protein sequence ID" value="TFK56762.1"/>
    <property type="molecule type" value="Genomic_DNA"/>
</dbReference>
<evidence type="ECO:0000259" key="1">
    <source>
        <dbReference type="PROSITE" id="PS51186"/>
    </source>
</evidence>
<evidence type="ECO:0000313" key="3">
    <source>
        <dbReference type="Proteomes" id="UP000305948"/>
    </source>
</evidence>
<dbReference type="AlphaFoldDB" id="A0A5C3NH93"/>